<feature type="compositionally biased region" description="Polar residues" evidence="2">
    <location>
        <begin position="288"/>
        <end position="307"/>
    </location>
</feature>
<evidence type="ECO:0000313" key="3">
    <source>
        <dbReference type="EMBL" id="KAK8834933.1"/>
    </source>
</evidence>
<dbReference type="PANTHER" id="PTHR21533:SF19">
    <property type="entry name" value="LEUCINE-RICH PROTEIN"/>
    <property type="match status" value="1"/>
</dbReference>
<reference evidence="3 5" key="1">
    <citation type="submission" date="2024-04" db="EMBL/GenBank/DDBJ databases">
        <title>Tritrichomonas musculus Genome.</title>
        <authorList>
            <person name="Alves-Ferreira E."/>
            <person name="Grigg M."/>
            <person name="Lorenzi H."/>
            <person name="Galac M."/>
        </authorList>
    </citation>
    <scope>NUCLEOTIDE SEQUENCE [LARGE SCALE GENOMIC DNA]</scope>
    <source>
        <strain evidence="3 5">EAF2021</strain>
    </source>
</reference>
<dbReference type="Proteomes" id="UP001470230">
    <property type="component" value="Unassembled WGS sequence"/>
</dbReference>
<evidence type="ECO:0000256" key="1">
    <source>
        <dbReference type="SAM" id="Coils"/>
    </source>
</evidence>
<accession>A0ABR2GMU2</accession>
<sequence length="595" mass="69884">MEYDFIKIEEHSTLAECQIDALSDVNNHLIETESCIQRILKIKNIKIENTTRTKLLSLLDYLNKIIITPNSSRSFSYQYFFYYREILIRMNDIKFQFQFPAFTNEVMPSLKSLFEKIIRFLSQPHKKNGDKKKLANRNQSLTDDHVNTKINYLNDIFEPIIKLEDNHLEFAKAQKTLHDIPAIIKNTFAELNKDPSIFLMDYTIILESVDECIDEINLSNQAIQLFHQTTNLIVSLKSMEDMKCDVQSEEDNRNENSSNEAGEGNESSNENQNSPFQKMPPQKDDQAYNINSNSGNSSLFSMQTPQHTPERRKSIHTNLVTIIEDNDKKIQQLQQNLSNEVRKTEEAMEEINKLRHHYRKKVKKLKEQIVELTESNNQNQSQEEFKELKEKFSKLEKENEKLTKDNLDLTNTINELTDENDLYIKEIEKKDQEQSEQQINSELVAQLNETINIQEIEIQDLDKTNKKFKETIDKLIKENDDIRQENEDFRANQSIFEKKEQLLGKQITLLANQNSKATQEIQKVLLNQEKRLNKFSETISSQIITNPDEEIKKQLHEFNQIKKVLSERKIYTLGDIDNLLNEYDRLKDDSARSTK</sequence>
<feature type="coiled-coil region" evidence="1">
    <location>
        <begin position="323"/>
        <end position="492"/>
    </location>
</feature>
<evidence type="ECO:0000256" key="2">
    <source>
        <dbReference type="SAM" id="MobiDB-lite"/>
    </source>
</evidence>
<dbReference type="PANTHER" id="PTHR21533">
    <property type="entry name" value="LEUCINE-RICH PROTEIN"/>
    <property type="match status" value="1"/>
</dbReference>
<keyword evidence="1" id="KW-0175">Coiled coil</keyword>
<comment type="caution">
    <text evidence="3">The sequence shown here is derived from an EMBL/GenBank/DDBJ whole genome shotgun (WGS) entry which is preliminary data.</text>
</comment>
<evidence type="ECO:0000313" key="5">
    <source>
        <dbReference type="Proteomes" id="UP001470230"/>
    </source>
</evidence>
<feature type="region of interest" description="Disordered" evidence="2">
    <location>
        <begin position="244"/>
        <end position="311"/>
    </location>
</feature>
<protein>
    <submittedName>
        <fullName evidence="3">Uncharacterized protein</fullName>
    </submittedName>
</protein>
<feature type="compositionally biased region" description="Low complexity" evidence="2">
    <location>
        <begin position="255"/>
        <end position="274"/>
    </location>
</feature>
<name>A0ABR2GMU2_9EUKA</name>
<evidence type="ECO:0000313" key="4">
    <source>
        <dbReference type="EMBL" id="KAK8863728.1"/>
    </source>
</evidence>
<organism evidence="3 5">
    <name type="scientific">Tritrichomonas musculus</name>
    <dbReference type="NCBI Taxonomy" id="1915356"/>
    <lineage>
        <taxon>Eukaryota</taxon>
        <taxon>Metamonada</taxon>
        <taxon>Parabasalia</taxon>
        <taxon>Tritrichomonadida</taxon>
        <taxon>Tritrichomonadidae</taxon>
        <taxon>Tritrichomonas</taxon>
    </lineage>
</organism>
<dbReference type="EMBL" id="JAPFFF010000271">
    <property type="protein sequence ID" value="KAK8834933.1"/>
    <property type="molecule type" value="Genomic_DNA"/>
</dbReference>
<keyword evidence="5" id="KW-1185">Reference proteome</keyword>
<feature type="compositionally biased region" description="Basic and acidic residues" evidence="2">
    <location>
        <begin position="244"/>
        <end position="254"/>
    </location>
</feature>
<proteinExistence type="predicted"/>
<dbReference type="EMBL" id="JAPFFF010000017">
    <property type="protein sequence ID" value="KAK8863728.1"/>
    <property type="molecule type" value="Genomic_DNA"/>
</dbReference>
<gene>
    <name evidence="4" type="ORF">M9Y10_011418</name>
    <name evidence="3" type="ORF">M9Y10_020968</name>
</gene>